<dbReference type="PANTHER" id="PTHR34721">
    <property type="entry name" value="PROTEIN CBG09734"/>
    <property type="match status" value="1"/>
</dbReference>
<feature type="signal peptide" evidence="2">
    <location>
        <begin position="1"/>
        <end position="22"/>
    </location>
</feature>
<reference evidence="3" key="2">
    <citation type="submission" date="2022-06" db="UniProtKB">
        <authorList>
            <consortium name="EnsemblMetazoa"/>
        </authorList>
    </citation>
    <scope>IDENTIFICATION</scope>
    <source>
        <strain evidence="3">DF5081</strain>
    </source>
</reference>
<evidence type="ECO:0008006" key="5">
    <source>
        <dbReference type="Google" id="ProtNLM"/>
    </source>
</evidence>
<keyword evidence="1" id="KW-1133">Transmembrane helix</keyword>
<protein>
    <recommendedName>
        <fullName evidence="5">UPAR/Ly6 domain-containing protein</fullName>
    </recommendedName>
</protein>
<reference evidence="4" key="1">
    <citation type="submission" date="2010-08" db="EMBL/GenBank/DDBJ databases">
        <authorList>
            <consortium name="Caenorhabditis japonica Sequencing Consortium"/>
            <person name="Wilson R.K."/>
        </authorList>
    </citation>
    <scope>NUCLEOTIDE SEQUENCE [LARGE SCALE GENOMIC DNA]</scope>
    <source>
        <strain evidence="4">DF5081</strain>
    </source>
</reference>
<evidence type="ECO:0000313" key="3">
    <source>
        <dbReference type="EnsemblMetazoa" id="CJA05991.1"/>
    </source>
</evidence>
<feature type="chain" id="PRO_5035863769" description="UPAR/Ly6 domain-containing protein" evidence="2">
    <location>
        <begin position="23"/>
        <end position="129"/>
    </location>
</feature>
<dbReference type="EnsemblMetazoa" id="CJA05991.1">
    <property type="protein sequence ID" value="CJA05991.1"/>
    <property type="gene ID" value="WBGene00125195"/>
</dbReference>
<feature type="transmembrane region" description="Helical" evidence="1">
    <location>
        <begin position="109"/>
        <end position="128"/>
    </location>
</feature>
<keyword evidence="1" id="KW-0472">Membrane</keyword>
<dbReference type="OMA" id="FISGRCE"/>
<dbReference type="AlphaFoldDB" id="A0A8R1DMY6"/>
<keyword evidence="4" id="KW-1185">Reference proteome</keyword>
<sequence length="129" mass="14435">MRFLHPPLLLLLFAFFPASVSAVECLNYRVPQGQPIPKAVRNPRCNSKAEYCVKITGTSLEGSHPFIAGRCEYVEECKIYGKNCFTRSDAAGKTEEVCCSNENFSNQSSLISVNFFIASIFITFYFLAL</sequence>
<evidence type="ECO:0000313" key="4">
    <source>
        <dbReference type="Proteomes" id="UP000005237"/>
    </source>
</evidence>
<dbReference type="Proteomes" id="UP000005237">
    <property type="component" value="Unassembled WGS sequence"/>
</dbReference>
<name>A0A8R1DMY6_CAEJA</name>
<evidence type="ECO:0000256" key="1">
    <source>
        <dbReference type="SAM" id="Phobius"/>
    </source>
</evidence>
<organism evidence="3 4">
    <name type="scientific">Caenorhabditis japonica</name>
    <dbReference type="NCBI Taxonomy" id="281687"/>
    <lineage>
        <taxon>Eukaryota</taxon>
        <taxon>Metazoa</taxon>
        <taxon>Ecdysozoa</taxon>
        <taxon>Nematoda</taxon>
        <taxon>Chromadorea</taxon>
        <taxon>Rhabditida</taxon>
        <taxon>Rhabditina</taxon>
        <taxon>Rhabditomorpha</taxon>
        <taxon>Rhabditoidea</taxon>
        <taxon>Rhabditidae</taxon>
        <taxon>Peloderinae</taxon>
        <taxon>Caenorhabditis</taxon>
    </lineage>
</organism>
<dbReference type="PANTHER" id="PTHR34721:SF10">
    <property type="entry name" value="ACTIVIN TYPES I AND II RECEPTOR DOMAIN-CONTAINING PROTEIN-RELATED"/>
    <property type="match status" value="1"/>
</dbReference>
<accession>A0A8R1DMY6</accession>
<evidence type="ECO:0000256" key="2">
    <source>
        <dbReference type="SAM" id="SignalP"/>
    </source>
</evidence>
<keyword evidence="2" id="KW-0732">Signal</keyword>
<keyword evidence="1" id="KW-0812">Transmembrane</keyword>
<proteinExistence type="predicted"/>